<protein>
    <submittedName>
        <fullName evidence="2">Uncharacterized protein</fullName>
    </submittedName>
</protein>
<organism evidence="2 3">
    <name type="scientific">Moniliophthora roreri</name>
    <name type="common">Frosty pod rot fungus</name>
    <name type="synonym">Monilia roreri</name>
    <dbReference type="NCBI Taxonomy" id="221103"/>
    <lineage>
        <taxon>Eukaryota</taxon>
        <taxon>Fungi</taxon>
        <taxon>Dikarya</taxon>
        <taxon>Basidiomycota</taxon>
        <taxon>Agaricomycotina</taxon>
        <taxon>Agaricomycetes</taxon>
        <taxon>Agaricomycetidae</taxon>
        <taxon>Agaricales</taxon>
        <taxon>Marasmiineae</taxon>
        <taxon>Marasmiaceae</taxon>
        <taxon>Moniliophthora</taxon>
    </lineage>
</organism>
<name>A0A0W0FKM8_MONRR</name>
<comment type="caution">
    <text evidence="2">The sequence shown here is derived from an EMBL/GenBank/DDBJ whole genome shotgun (WGS) entry which is preliminary data.</text>
</comment>
<keyword evidence="1" id="KW-0732">Signal</keyword>
<reference evidence="2 3" key="1">
    <citation type="submission" date="2015-12" db="EMBL/GenBank/DDBJ databases">
        <title>Draft genome sequence of Moniliophthora roreri, the causal agent of frosty pod rot of cacao.</title>
        <authorList>
            <person name="Aime M.C."/>
            <person name="Diaz-Valderrama J.R."/>
            <person name="Kijpornyongpan T."/>
            <person name="Phillips-Mora W."/>
        </authorList>
    </citation>
    <scope>NUCLEOTIDE SEQUENCE [LARGE SCALE GENOMIC DNA]</scope>
    <source>
        <strain evidence="2 3">MCA 2952</strain>
    </source>
</reference>
<evidence type="ECO:0000256" key="1">
    <source>
        <dbReference type="SAM" id="SignalP"/>
    </source>
</evidence>
<proteinExistence type="predicted"/>
<dbReference type="EMBL" id="LATX01001880">
    <property type="protein sequence ID" value="KTB36863.1"/>
    <property type="molecule type" value="Genomic_DNA"/>
</dbReference>
<accession>A0A0W0FKM8</accession>
<evidence type="ECO:0000313" key="3">
    <source>
        <dbReference type="Proteomes" id="UP000054988"/>
    </source>
</evidence>
<dbReference type="AlphaFoldDB" id="A0A0W0FKM8"/>
<sequence>MQIKPLSLLSYTLVFGAVVANPVPASKPTPLPTLPVVVRQLEPNAEPTVYQAAWY</sequence>
<gene>
    <name evidence="2" type="ORF">WG66_10600</name>
</gene>
<dbReference type="Proteomes" id="UP000054988">
    <property type="component" value="Unassembled WGS sequence"/>
</dbReference>
<feature type="signal peptide" evidence="1">
    <location>
        <begin position="1"/>
        <end position="20"/>
    </location>
</feature>
<feature type="chain" id="PRO_5006901780" evidence="1">
    <location>
        <begin position="21"/>
        <end position="55"/>
    </location>
</feature>
<evidence type="ECO:0000313" key="2">
    <source>
        <dbReference type="EMBL" id="KTB36863.1"/>
    </source>
</evidence>